<dbReference type="EMBL" id="BGZN01000025">
    <property type="protein sequence ID" value="GBR73954.1"/>
    <property type="molecule type" value="Genomic_DNA"/>
</dbReference>
<feature type="domain" description="Phage head morphogenesis" evidence="1">
    <location>
        <begin position="198"/>
        <end position="306"/>
    </location>
</feature>
<evidence type="ECO:0000313" key="2">
    <source>
        <dbReference type="EMBL" id="GBR73954.1"/>
    </source>
</evidence>
<accession>A0A388TC92</accession>
<dbReference type="AlphaFoldDB" id="A0A388TC92"/>
<evidence type="ECO:0000259" key="1">
    <source>
        <dbReference type="Pfam" id="PF04233"/>
    </source>
</evidence>
<dbReference type="Proteomes" id="UP000269352">
    <property type="component" value="Unassembled WGS sequence"/>
</dbReference>
<gene>
    <name evidence="2" type="ORF">NO1_1210</name>
</gene>
<keyword evidence="3" id="KW-1185">Reference proteome</keyword>
<dbReference type="Pfam" id="PF04233">
    <property type="entry name" value="Phage_Mu_F"/>
    <property type="match status" value="1"/>
</dbReference>
<reference evidence="2 3" key="1">
    <citation type="journal article" date="2019" name="ISME J.">
        <title>Genome analyses of uncultured TG2/ZB3 bacteria in 'Margulisbacteria' specifically attached to ectosymbiotic spirochetes of protists in the termite gut.</title>
        <authorList>
            <person name="Utami Y.D."/>
            <person name="Kuwahara H."/>
            <person name="Igai K."/>
            <person name="Murakami T."/>
            <person name="Sugaya K."/>
            <person name="Morikawa T."/>
            <person name="Nagura Y."/>
            <person name="Yuki M."/>
            <person name="Deevong P."/>
            <person name="Inoue T."/>
            <person name="Kihara K."/>
            <person name="Lo N."/>
            <person name="Yamada A."/>
            <person name="Ohkuma M."/>
            <person name="Hongoh Y."/>
        </authorList>
    </citation>
    <scope>NUCLEOTIDE SEQUENCE [LARGE SCALE GENOMIC DNA]</scope>
    <source>
        <strain evidence="2">NkOx7-01</strain>
    </source>
</reference>
<dbReference type="InterPro" id="IPR006528">
    <property type="entry name" value="Phage_head_morphogenesis_dom"/>
</dbReference>
<sequence length="333" mass="38296">MPVAAPQLKDSYWQLIEDQLIQQFYDKFFKQLFAIVNTPLEKINSKNDLIAAINSGRIVWNGKYYRGQLNSRISAELRKIAAWDRRAKAFRGAPPTWLLGQITIAASNSDKMLAALTRAVRELDIPKIVDEIADNIDYIPTARNISTDVSEGLGIVPEYNSDLVRQRINKDFATRIDRSIKNFSENQTTRLRNLVEKMATGSLDRRHLRQTIQDEFNVSKTRAKFIARQETNLFFSEQRDAQAQKSGRKYYLWKATDFSDRTRAFHKALDSRASHQIYDITNPPLDTIDGQHHNPGTNYNCRCSAIFLNDGEVEEYLKRGYKIAFGPKTTPKK</sequence>
<name>A0A388TC92_TERA1</name>
<protein>
    <submittedName>
        <fullName evidence="2">Phage head protein</fullName>
    </submittedName>
</protein>
<evidence type="ECO:0000313" key="3">
    <source>
        <dbReference type="Proteomes" id="UP000269352"/>
    </source>
</evidence>
<organism evidence="2 3">
    <name type="scientific">Termititenax aidoneus</name>
    <dbReference type="NCBI Taxonomy" id="2218524"/>
    <lineage>
        <taxon>Bacteria</taxon>
        <taxon>Bacillati</taxon>
        <taxon>Candidatus Margulisiibacteriota</taxon>
        <taxon>Candidatus Termititenacia</taxon>
        <taxon>Candidatus Termititenacales</taxon>
        <taxon>Candidatus Termititenacaceae</taxon>
        <taxon>Candidatus Termititenax</taxon>
    </lineage>
</organism>
<comment type="caution">
    <text evidence="2">The sequence shown here is derived from an EMBL/GenBank/DDBJ whole genome shotgun (WGS) entry which is preliminary data.</text>
</comment>
<proteinExistence type="predicted"/>